<gene>
    <name evidence="3" type="ORF">DEJ50_02125</name>
</gene>
<dbReference type="Proteomes" id="UP000325211">
    <property type="component" value="Chromosome"/>
</dbReference>
<dbReference type="GO" id="GO:0016491">
    <property type="term" value="F:oxidoreductase activity"/>
    <property type="evidence" value="ECO:0007669"/>
    <property type="project" value="UniProtKB-KW"/>
</dbReference>
<dbReference type="Pfam" id="PF00248">
    <property type="entry name" value="Aldo_ket_red"/>
    <property type="match status" value="1"/>
</dbReference>
<sequence>MRYLPLGHSGLQVSAVGLGCNNFGRTLDAAATRAVVDAALDSGITLLDTADIYGSPRGASESHLGQALKGRRDQVVLATKFGYDGVDMGYGPAVGSRGGRRYIRRSVEESLRRLGTDHIDLYQLHSPDPATPLAETLGALTELVTEGKVRYLGHSNFSGWQLAEAAHLARATGAAPFISAQNEWSLLERTAERELVPAARHYGVGVLPYYPLANGLLTGKIRRGAAVPAGSRLVGEDDYLTEQKLDVVEALAGLGEKYGRSVLELSIGWLSAQPGCASVIAGATSAEQIRANAAVADRPLDAELLAAVDAIAEAAGFGPGQGDA</sequence>
<dbReference type="FunFam" id="3.20.20.100:FF:000004">
    <property type="entry name" value="Oxidoreductase, aldo/keto reductase"/>
    <property type="match status" value="1"/>
</dbReference>
<dbReference type="Gene3D" id="3.20.20.100">
    <property type="entry name" value="NADP-dependent oxidoreductase domain"/>
    <property type="match status" value="1"/>
</dbReference>
<dbReference type="InterPro" id="IPR050523">
    <property type="entry name" value="AKR_Detox_Biosynth"/>
</dbReference>
<proteinExistence type="predicted"/>
<dbReference type="PROSITE" id="PS51257">
    <property type="entry name" value="PROKAR_LIPOPROTEIN"/>
    <property type="match status" value="1"/>
</dbReference>
<dbReference type="InterPro" id="IPR023210">
    <property type="entry name" value="NADP_OxRdtase_dom"/>
</dbReference>
<dbReference type="OrthoDB" id="9768793at2"/>
<accession>A0A5P2D0C4</accession>
<dbReference type="AlphaFoldDB" id="A0A5P2D0C4"/>
<feature type="domain" description="NADP-dependent oxidoreductase" evidence="2">
    <location>
        <begin position="16"/>
        <end position="312"/>
    </location>
</feature>
<dbReference type="InterPro" id="IPR036812">
    <property type="entry name" value="NAD(P)_OxRdtase_dom_sf"/>
</dbReference>
<dbReference type="RefSeq" id="WP_150205709.1">
    <property type="nucleotide sequence ID" value="NZ_CP029190.1"/>
</dbReference>
<evidence type="ECO:0000259" key="2">
    <source>
        <dbReference type="Pfam" id="PF00248"/>
    </source>
</evidence>
<evidence type="ECO:0000313" key="4">
    <source>
        <dbReference type="Proteomes" id="UP000325211"/>
    </source>
</evidence>
<dbReference type="SUPFAM" id="SSF51430">
    <property type="entry name" value="NAD(P)-linked oxidoreductase"/>
    <property type="match status" value="1"/>
</dbReference>
<dbReference type="GO" id="GO:0005829">
    <property type="term" value="C:cytosol"/>
    <property type="evidence" value="ECO:0007669"/>
    <property type="project" value="UniProtKB-ARBA"/>
</dbReference>
<name>A0A5P2D0C4_STRVZ</name>
<keyword evidence="1" id="KW-0560">Oxidoreductase</keyword>
<reference evidence="3 4" key="1">
    <citation type="submission" date="2018-05" db="EMBL/GenBank/DDBJ databases">
        <title>Streptomyces venezuelae.</title>
        <authorList>
            <person name="Kim W."/>
            <person name="Lee N."/>
            <person name="Cho B.-K."/>
        </authorList>
    </citation>
    <scope>NUCLEOTIDE SEQUENCE [LARGE SCALE GENOMIC DNA]</scope>
    <source>
        <strain evidence="3 4">ATCC 21782</strain>
    </source>
</reference>
<dbReference type="PANTHER" id="PTHR43364">
    <property type="entry name" value="NADH-SPECIFIC METHYLGLYOXAL REDUCTASE-RELATED"/>
    <property type="match status" value="1"/>
</dbReference>
<organism evidence="3 4">
    <name type="scientific">Streptomyces venezuelae</name>
    <dbReference type="NCBI Taxonomy" id="54571"/>
    <lineage>
        <taxon>Bacteria</taxon>
        <taxon>Bacillati</taxon>
        <taxon>Actinomycetota</taxon>
        <taxon>Actinomycetes</taxon>
        <taxon>Kitasatosporales</taxon>
        <taxon>Streptomycetaceae</taxon>
        <taxon>Streptomyces</taxon>
    </lineage>
</organism>
<dbReference type="EMBL" id="CP029190">
    <property type="protein sequence ID" value="QES46831.1"/>
    <property type="molecule type" value="Genomic_DNA"/>
</dbReference>
<protein>
    <submittedName>
        <fullName evidence="3">Aldo/keto reductase</fullName>
    </submittedName>
</protein>
<dbReference type="PANTHER" id="PTHR43364:SF4">
    <property type="entry name" value="NAD(P)-LINKED OXIDOREDUCTASE SUPERFAMILY PROTEIN"/>
    <property type="match status" value="1"/>
</dbReference>
<evidence type="ECO:0000256" key="1">
    <source>
        <dbReference type="ARBA" id="ARBA00023002"/>
    </source>
</evidence>
<evidence type="ECO:0000313" key="3">
    <source>
        <dbReference type="EMBL" id="QES46831.1"/>
    </source>
</evidence>